<dbReference type="InterPro" id="IPR000131">
    <property type="entry name" value="ATP_synth_F1_gsu"/>
</dbReference>
<evidence type="ECO:0000256" key="3">
    <source>
        <dbReference type="ARBA" id="ARBA00007681"/>
    </source>
</evidence>
<dbReference type="GO" id="GO:0045259">
    <property type="term" value="C:proton-transporting ATP synthase complex"/>
    <property type="evidence" value="ECO:0007669"/>
    <property type="project" value="UniProtKB-KW"/>
</dbReference>
<dbReference type="InterPro" id="IPR035968">
    <property type="entry name" value="ATP_synth_F1_ATPase_gsu"/>
</dbReference>
<evidence type="ECO:0000256" key="4">
    <source>
        <dbReference type="ARBA" id="ARBA00022448"/>
    </source>
</evidence>
<dbReference type="PANTHER" id="PTHR11693:SF22">
    <property type="entry name" value="ATP SYNTHASE SUBUNIT GAMMA, MITOCHONDRIAL"/>
    <property type="match status" value="1"/>
</dbReference>
<dbReference type="EMBL" id="JAAEEH010000005">
    <property type="protein sequence ID" value="NDL66717.1"/>
    <property type="molecule type" value="Genomic_DNA"/>
</dbReference>
<name>A0A7X5HU52_9FIRM</name>
<comment type="subcellular location">
    <subcellularLocation>
        <location evidence="10">Cell membrane</location>
        <topology evidence="10">Peripheral membrane protein</topology>
    </subcellularLocation>
    <subcellularLocation>
        <location evidence="2">Membrane</location>
        <topology evidence="2">Peripheral membrane protein</topology>
    </subcellularLocation>
</comment>
<dbReference type="GO" id="GO:0046933">
    <property type="term" value="F:proton-transporting ATP synthase activity, rotational mechanism"/>
    <property type="evidence" value="ECO:0007669"/>
    <property type="project" value="UniProtKB-UniRule"/>
</dbReference>
<dbReference type="GO" id="GO:0042777">
    <property type="term" value="P:proton motive force-driven plasma membrane ATP synthesis"/>
    <property type="evidence" value="ECO:0007669"/>
    <property type="project" value="UniProtKB-UniRule"/>
</dbReference>
<keyword evidence="5 10" id="KW-0375">Hydrogen ion transport</keyword>
<keyword evidence="10" id="KW-1003">Cell membrane</keyword>
<dbReference type="RefSeq" id="WP_162369443.1">
    <property type="nucleotide sequence ID" value="NZ_JAAEEH010000005.1"/>
</dbReference>
<keyword evidence="9 10" id="KW-0066">ATP synthesis</keyword>
<evidence type="ECO:0000256" key="7">
    <source>
        <dbReference type="ARBA" id="ARBA00023136"/>
    </source>
</evidence>
<organism evidence="11 12">
    <name type="scientific">Anaerotalea alkaliphila</name>
    <dbReference type="NCBI Taxonomy" id="2662126"/>
    <lineage>
        <taxon>Bacteria</taxon>
        <taxon>Bacillati</taxon>
        <taxon>Bacillota</taxon>
        <taxon>Clostridia</taxon>
        <taxon>Eubacteriales</taxon>
        <taxon>Anaerotalea</taxon>
    </lineage>
</organism>
<dbReference type="GO" id="GO:0005524">
    <property type="term" value="F:ATP binding"/>
    <property type="evidence" value="ECO:0007669"/>
    <property type="project" value="UniProtKB-UniRule"/>
</dbReference>
<evidence type="ECO:0000256" key="1">
    <source>
        <dbReference type="ARBA" id="ARBA00003456"/>
    </source>
</evidence>
<dbReference type="NCBIfam" id="TIGR01146">
    <property type="entry name" value="ATPsyn_F1gamma"/>
    <property type="match status" value="1"/>
</dbReference>
<evidence type="ECO:0000313" key="12">
    <source>
        <dbReference type="Proteomes" id="UP000461585"/>
    </source>
</evidence>
<keyword evidence="8 10" id="KW-0139">CF(1)</keyword>
<keyword evidence="6 10" id="KW-0406">Ion transport</keyword>
<dbReference type="SUPFAM" id="SSF52943">
    <property type="entry name" value="ATP synthase (F1-ATPase), gamma subunit"/>
    <property type="match status" value="1"/>
</dbReference>
<comment type="subunit">
    <text evidence="10">F-type ATPases have 2 components, CF(1) - the catalytic core - and CF(0) - the membrane proton channel. CF(1) has five subunits: alpha(3), beta(3), gamma(1), delta(1), epsilon(1). CF(0) has three main subunits: a, b and c.</text>
</comment>
<dbReference type="InterPro" id="IPR023632">
    <property type="entry name" value="ATP_synth_F1_gsu_CS"/>
</dbReference>
<evidence type="ECO:0000256" key="9">
    <source>
        <dbReference type="ARBA" id="ARBA00023310"/>
    </source>
</evidence>
<dbReference type="Pfam" id="PF00231">
    <property type="entry name" value="ATP-synt"/>
    <property type="match status" value="1"/>
</dbReference>
<dbReference type="Gene3D" id="3.40.1380.10">
    <property type="match status" value="1"/>
</dbReference>
<dbReference type="FunFam" id="1.10.287.80:FF:000001">
    <property type="entry name" value="ATP synthase gamma chain"/>
    <property type="match status" value="1"/>
</dbReference>
<evidence type="ECO:0000256" key="6">
    <source>
        <dbReference type="ARBA" id="ARBA00023065"/>
    </source>
</evidence>
<dbReference type="GO" id="GO:0005886">
    <property type="term" value="C:plasma membrane"/>
    <property type="evidence" value="ECO:0007669"/>
    <property type="project" value="UniProtKB-SubCell"/>
</dbReference>
<proteinExistence type="inferred from homology"/>
<evidence type="ECO:0000256" key="10">
    <source>
        <dbReference type="HAMAP-Rule" id="MF_00815"/>
    </source>
</evidence>
<comment type="caution">
    <text evidence="11">The sequence shown here is derived from an EMBL/GenBank/DDBJ whole genome shotgun (WGS) entry which is preliminary data.</text>
</comment>
<comment type="similarity">
    <text evidence="3 10">Belongs to the ATPase gamma chain family.</text>
</comment>
<dbReference type="Gene3D" id="1.10.287.80">
    <property type="entry name" value="ATP synthase, gamma subunit, helix hairpin domain"/>
    <property type="match status" value="1"/>
</dbReference>
<keyword evidence="12" id="KW-1185">Reference proteome</keyword>
<evidence type="ECO:0000256" key="2">
    <source>
        <dbReference type="ARBA" id="ARBA00004170"/>
    </source>
</evidence>
<dbReference type="Proteomes" id="UP000461585">
    <property type="component" value="Unassembled WGS sequence"/>
</dbReference>
<dbReference type="HAMAP" id="MF_00815">
    <property type="entry name" value="ATP_synth_gamma_bact"/>
    <property type="match status" value="1"/>
</dbReference>
<dbReference type="AlphaFoldDB" id="A0A7X5HU52"/>
<accession>A0A7X5HU52</accession>
<dbReference type="CDD" id="cd12151">
    <property type="entry name" value="F1-ATPase_gamma"/>
    <property type="match status" value="1"/>
</dbReference>
<keyword evidence="4 10" id="KW-0813">Transport</keyword>
<evidence type="ECO:0000256" key="5">
    <source>
        <dbReference type="ARBA" id="ARBA00022781"/>
    </source>
</evidence>
<comment type="function">
    <text evidence="1 10">Produces ATP from ADP in the presence of a proton gradient across the membrane. The gamma chain is believed to be important in regulating ATPase activity and the flow of protons through the CF(0) complex.</text>
</comment>
<reference evidence="11 12" key="1">
    <citation type="submission" date="2020-01" db="EMBL/GenBank/DDBJ databases">
        <title>Anaeroalcalibacter tamaniensis gen. nov., sp. nov., moderately halophilic strictly anaerobic fermenter bacterium from mud volcano of Taman peninsula.</title>
        <authorList>
            <person name="Frolova A."/>
            <person name="Merkel A.Y."/>
            <person name="Slobodkin A.I."/>
        </authorList>
    </citation>
    <scope>NUCLEOTIDE SEQUENCE [LARGE SCALE GENOMIC DNA]</scope>
    <source>
        <strain evidence="11 12">F-3ap</strain>
    </source>
</reference>
<dbReference type="PRINTS" id="PR00126">
    <property type="entry name" value="ATPASEGAMMA"/>
</dbReference>
<dbReference type="PROSITE" id="PS00153">
    <property type="entry name" value="ATPASE_GAMMA"/>
    <property type="match status" value="1"/>
</dbReference>
<sequence>MASMREIKRRKISIQSTQQITKAMKLVATAKLQKAKQEADSARPYFKVTKETVASILAQSSGLHHPLLEERNDGKTLYVVITSNRGLAGGYNGNVVKLVLQQEENPSQAKVAAIGKKGRDLLNRSGFSIYKELHGIMEAPEYGPISELGDEILELFLQQEVDQVHVAYTAFNSSISQEPKLLQILPLGVEGLRTDLLEGKTKQDPTEPMNYDPSPEAVLEMVIPKYVKSVLYGALKESIASEHGARMTAMDSATNNASDMIDDLTLDYNRARQATITQELSEIVGGAEALK</sequence>
<evidence type="ECO:0000256" key="8">
    <source>
        <dbReference type="ARBA" id="ARBA00023196"/>
    </source>
</evidence>
<keyword evidence="7 10" id="KW-0472">Membrane</keyword>
<protein>
    <recommendedName>
        <fullName evidence="10">ATP synthase gamma chain</fullName>
    </recommendedName>
    <alternativeName>
        <fullName evidence="10">ATP synthase F1 sector gamma subunit</fullName>
    </alternativeName>
    <alternativeName>
        <fullName evidence="10">F-ATPase gamma subunit</fullName>
    </alternativeName>
</protein>
<dbReference type="PANTHER" id="PTHR11693">
    <property type="entry name" value="ATP SYNTHASE GAMMA CHAIN"/>
    <property type="match status" value="1"/>
</dbReference>
<gene>
    <name evidence="10 11" type="primary">atpG</name>
    <name evidence="11" type="ORF">GXN74_03030</name>
</gene>
<evidence type="ECO:0000313" key="11">
    <source>
        <dbReference type="EMBL" id="NDL66717.1"/>
    </source>
</evidence>